<evidence type="ECO:0000256" key="3">
    <source>
        <dbReference type="ARBA" id="ARBA00022692"/>
    </source>
</evidence>
<feature type="transmembrane region" description="Helical" evidence="6">
    <location>
        <begin position="106"/>
        <end position="129"/>
    </location>
</feature>
<keyword evidence="3 6" id="KW-0812">Transmembrane</keyword>
<evidence type="ECO:0000313" key="7">
    <source>
        <dbReference type="EMBL" id="MFD2264928.1"/>
    </source>
</evidence>
<comment type="caution">
    <text evidence="7">The sequence shown here is derived from an EMBL/GenBank/DDBJ whole genome shotgun (WGS) entry which is preliminary data.</text>
</comment>
<evidence type="ECO:0000256" key="4">
    <source>
        <dbReference type="ARBA" id="ARBA00022989"/>
    </source>
</evidence>
<feature type="transmembrane region" description="Helical" evidence="6">
    <location>
        <begin position="274"/>
        <end position="295"/>
    </location>
</feature>
<dbReference type="CDD" id="cd06581">
    <property type="entry name" value="TM_PBP1_LivM_like"/>
    <property type="match status" value="1"/>
</dbReference>
<gene>
    <name evidence="7" type="ORF">ACFSM5_18625</name>
</gene>
<evidence type="ECO:0000256" key="6">
    <source>
        <dbReference type="SAM" id="Phobius"/>
    </source>
</evidence>
<accession>A0ABW5DUX5</accession>
<feature type="transmembrane region" description="Helical" evidence="6">
    <location>
        <begin position="29"/>
        <end position="46"/>
    </location>
</feature>
<organism evidence="7 8">
    <name type="scientific">Lacibacterium aquatile</name>
    <dbReference type="NCBI Taxonomy" id="1168082"/>
    <lineage>
        <taxon>Bacteria</taxon>
        <taxon>Pseudomonadati</taxon>
        <taxon>Pseudomonadota</taxon>
        <taxon>Alphaproteobacteria</taxon>
        <taxon>Rhodospirillales</taxon>
        <taxon>Rhodospirillaceae</taxon>
    </lineage>
</organism>
<feature type="transmembrane region" description="Helical" evidence="6">
    <location>
        <begin position="198"/>
        <end position="220"/>
    </location>
</feature>
<evidence type="ECO:0000256" key="1">
    <source>
        <dbReference type="ARBA" id="ARBA00004651"/>
    </source>
</evidence>
<keyword evidence="8" id="KW-1185">Reference proteome</keyword>
<sequence>MTRYLPLLLLAVLPFGALALGGDFYLNFLTRVLIFALAAASLNFVVGYGGMVCFGQAAFFGIGAYAAGILVASGQTNLIVMLLVAVAVAGIAAAIVGAISLRTRGVYFIMITLAFAQMVYYLAVSLRAYGGDDGLTLPLRGSLGPLNLKDPLSLYFTVAVLVALAFWFLFRVEHARFGRVIQAIRDNEGRTGAIGVPVFRYQLACFAIGGALAGLAGMLLANLNGFVSPSLLSWHQSGHLLIMVILGGVGARWGGFWGALAVLGIEEAFAEFTLYWQVGLAAVLLTVVLVARQGISGALGMLKRVQA</sequence>
<evidence type="ECO:0000256" key="5">
    <source>
        <dbReference type="ARBA" id="ARBA00023136"/>
    </source>
</evidence>
<keyword evidence="4 6" id="KW-1133">Transmembrane helix</keyword>
<evidence type="ECO:0000256" key="2">
    <source>
        <dbReference type="ARBA" id="ARBA00022475"/>
    </source>
</evidence>
<dbReference type="EMBL" id="JBHUIP010000014">
    <property type="protein sequence ID" value="MFD2264928.1"/>
    <property type="molecule type" value="Genomic_DNA"/>
</dbReference>
<keyword evidence="2" id="KW-1003">Cell membrane</keyword>
<dbReference type="RefSeq" id="WP_379878072.1">
    <property type="nucleotide sequence ID" value="NZ_JBHUIP010000014.1"/>
</dbReference>
<name>A0ABW5DUX5_9PROT</name>
<feature type="transmembrane region" description="Helical" evidence="6">
    <location>
        <begin position="53"/>
        <end position="72"/>
    </location>
</feature>
<dbReference type="Proteomes" id="UP001597295">
    <property type="component" value="Unassembled WGS sequence"/>
</dbReference>
<feature type="transmembrane region" description="Helical" evidence="6">
    <location>
        <begin position="78"/>
        <end position="99"/>
    </location>
</feature>
<feature type="transmembrane region" description="Helical" evidence="6">
    <location>
        <begin position="152"/>
        <end position="170"/>
    </location>
</feature>
<feature type="transmembrane region" description="Helical" evidence="6">
    <location>
        <begin position="240"/>
        <end position="262"/>
    </location>
</feature>
<dbReference type="InterPro" id="IPR001851">
    <property type="entry name" value="ABC_transp_permease"/>
</dbReference>
<keyword evidence="5 6" id="KW-0472">Membrane</keyword>
<protein>
    <submittedName>
        <fullName evidence="7">Branched-chain amino acid ABC transporter permease</fullName>
    </submittedName>
</protein>
<comment type="subcellular location">
    <subcellularLocation>
        <location evidence="1">Cell membrane</location>
        <topology evidence="1">Multi-pass membrane protein</topology>
    </subcellularLocation>
</comment>
<dbReference type="Pfam" id="PF02653">
    <property type="entry name" value="BPD_transp_2"/>
    <property type="match status" value="1"/>
</dbReference>
<reference evidence="8" key="1">
    <citation type="journal article" date="2019" name="Int. J. Syst. Evol. Microbiol.">
        <title>The Global Catalogue of Microorganisms (GCM) 10K type strain sequencing project: providing services to taxonomists for standard genome sequencing and annotation.</title>
        <authorList>
            <consortium name="The Broad Institute Genomics Platform"/>
            <consortium name="The Broad Institute Genome Sequencing Center for Infectious Disease"/>
            <person name="Wu L."/>
            <person name="Ma J."/>
        </authorList>
    </citation>
    <scope>NUCLEOTIDE SEQUENCE [LARGE SCALE GENOMIC DNA]</scope>
    <source>
        <strain evidence="8">CGMCC 1.19062</strain>
    </source>
</reference>
<dbReference type="PANTHER" id="PTHR30482">
    <property type="entry name" value="HIGH-AFFINITY BRANCHED-CHAIN AMINO ACID TRANSPORT SYSTEM PERMEASE"/>
    <property type="match status" value="1"/>
</dbReference>
<proteinExistence type="predicted"/>
<dbReference type="PANTHER" id="PTHR30482:SF17">
    <property type="entry name" value="ABC TRANSPORTER ATP-BINDING PROTEIN"/>
    <property type="match status" value="1"/>
</dbReference>
<evidence type="ECO:0000313" key="8">
    <source>
        <dbReference type="Proteomes" id="UP001597295"/>
    </source>
</evidence>
<dbReference type="InterPro" id="IPR043428">
    <property type="entry name" value="LivM-like"/>
</dbReference>